<organism evidence="1 2">
    <name type="scientific">Pseudomonas juntendi</name>
    <dbReference type="NCBI Taxonomy" id="2666183"/>
    <lineage>
        <taxon>Bacteria</taxon>
        <taxon>Pseudomonadati</taxon>
        <taxon>Pseudomonadota</taxon>
        <taxon>Gammaproteobacteria</taxon>
        <taxon>Pseudomonadales</taxon>
        <taxon>Pseudomonadaceae</taxon>
        <taxon>Pseudomonas</taxon>
    </lineage>
</organism>
<keyword evidence="1" id="KW-0614">Plasmid</keyword>
<reference evidence="1" key="1">
    <citation type="submission" date="2023-02" db="EMBL/GenBank/DDBJ databases">
        <title>tmexCD-toprJ-like cluster.</title>
        <authorList>
            <person name="Gao X."/>
            <person name="Wang C."/>
            <person name="Liu J."/>
        </authorList>
    </citation>
    <scope>NUCLEOTIDE SEQUENCE</scope>
    <source>
        <strain evidence="1">GDW21C697WI</strain>
        <plasmid evidence="1">pHNGDW697-1</plasmid>
    </source>
</reference>
<sequence>MTQAYTTLPNLVPAELLKAAIDQLNKWNRNPVTRLSWVNWRQGYQIKMGWYDGAALNCYLDFKKNSAGRDAVLKHLFNLHAGPGKKPSVINGHGWTKLCHEFSTGEFLSVNEVAEVAKSLGCEFTVIYVQTCVSARPVFEVMGIPLVPGEMGKEWIDGEFVPYSCPSGMNL</sequence>
<evidence type="ECO:0000313" key="2">
    <source>
        <dbReference type="Proteomes" id="UP001217631"/>
    </source>
</evidence>
<protein>
    <submittedName>
        <fullName evidence="1">Uncharacterized protein</fullName>
    </submittedName>
</protein>
<dbReference type="AlphaFoldDB" id="A0AAJ5SD88"/>
<dbReference type="RefSeq" id="WP_224372732.1">
    <property type="nucleotide sequence ID" value="NZ_CP118678.1"/>
</dbReference>
<dbReference type="Proteomes" id="UP001217631">
    <property type="component" value="Plasmid pHNGDW697-1"/>
</dbReference>
<dbReference type="EMBL" id="CP118678">
    <property type="protein sequence ID" value="WEA23381.1"/>
    <property type="molecule type" value="Genomic_DNA"/>
</dbReference>
<name>A0AAJ5SD88_9PSED</name>
<evidence type="ECO:0000313" key="1">
    <source>
        <dbReference type="EMBL" id="WEA23381.1"/>
    </source>
</evidence>
<proteinExistence type="predicted"/>
<accession>A0AAJ5SD88</accession>
<geneLocation type="plasmid" evidence="1 2">
    <name>pHNGDW697-1</name>
</geneLocation>
<gene>
    <name evidence="1" type="ORF">PWA60_28315</name>
</gene>